<keyword evidence="1" id="KW-0472">Membrane</keyword>
<proteinExistence type="predicted"/>
<dbReference type="AlphaFoldDB" id="A0A1F6CZU3"/>
<feature type="transmembrane region" description="Helical" evidence="1">
    <location>
        <begin position="6"/>
        <end position="31"/>
    </location>
</feature>
<protein>
    <recommendedName>
        <fullName evidence="4">DUF420 domain-containing protein</fullName>
    </recommendedName>
</protein>
<keyword evidence="1" id="KW-1133">Transmembrane helix</keyword>
<gene>
    <name evidence="2" type="ORF">A3D62_00610</name>
</gene>
<dbReference type="Proteomes" id="UP000177659">
    <property type="component" value="Unassembled WGS sequence"/>
</dbReference>
<feature type="transmembrane region" description="Helical" evidence="1">
    <location>
        <begin position="93"/>
        <end position="111"/>
    </location>
</feature>
<reference evidence="2 3" key="1">
    <citation type="journal article" date="2016" name="Nat. Commun.">
        <title>Thousands of microbial genomes shed light on interconnected biogeochemical processes in an aquifer system.</title>
        <authorList>
            <person name="Anantharaman K."/>
            <person name="Brown C.T."/>
            <person name="Hug L.A."/>
            <person name="Sharon I."/>
            <person name="Castelle C.J."/>
            <person name="Probst A.J."/>
            <person name="Thomas B.C."/>
            <person name="Singh A."/>
            <person name="Wilkins M.J."/>
            <person name="Karaoz U."/>
            <person name="Brodie E.L."/>
            <person name="Williams K.H."/>
            <person name="Hubbard S.S."/>
            <person name="Banfield J.F."/>
        </authorList>
    </citation>
    <scope>NUCLEOTIDE SEQUENCE [LARGE SCALE GENOMIC DNA]</scope>
</reference>
<keyword evidence="1" id="KW-0812">Transmembrane</keyword>
<dbReference type="EMBL" id="MFLC01000035">
    <property type="protein sequence ID" value="OGG54627.1"/>
    <property type="molecule type" value="Genomic_DNA"/>
</dbReference>
<feature type="transmembrane region" description="Helical" evidence="1">
    <location>
        <begin position="123"/>
        <end position="144"/>
    </location>
</feature>
<feature type="transmembrane region" description="Helical" evidence="1">
    <location>
        <begin position="43"/>
        <end position="63"/>
    </location>
</feature>
<accession>A0A1F6CZU3</accession>
<comment type="caution">
    <text evidence="2">The sequence shown here is derived from an EMBL/GenBank/DDBJ whole genome shotgun (WGS) entry which is preliminary data.</text>
</comment>
<organism evidence="2 3">
    <name type="scientific">Candidatus Kaiserbacteria bacterium RIFCSPHIGHO2_02_FULL_49_11</name>
    <dbReference type="NCBI Taxonomy" id="1798489"/>
    <lineage>
        <taxon>Bacteria</taxon>
        <taxon>Candidatus Kaiseribacteriota</taxon>
    </lineage>
</organism>
<evidence type="ECO:0000313" key="3">
    <source>
        <dbReference type="Proteomes" id="UP000177659"/>
    </source>
</evidence>
<name>A0A1F6CZU3_9BACT</name>
<evidence type="ECO:0000313" key="2">
    <source>
        <dbReference type="EMBL" id="OGG54627.1"/>
    </source>
</evidence>
<sequence>MTPLLATLLITHVIAGIIAISMLYVLSIHLLKRTPNFVFLSRIGWTAALLFWLSWATSAYYYVTYYGKAVKPRILEGTYPAGHIFFMEAKEHVFLVLPFAVLSLAVALSMLRRTPDEKLKRAAQMLAFVCLVIGTFTAAAGIIVSGSV</sequence>
<evidence type="ECO:0000256" key="1">
    <source>
        <dbReference type="SAM" id="Phobius"/>
    </source>
</evidence>
<evidence type="ECO:0008006" key="4">
    <source>
        <dbReference type="Google" id="ProtNLM"/>
    </source>
</evidence>